<evidence type="ECO:0000313" key="8">
    <source>
        <dbReference type="Proteomes" id="UP000789572"/>
    </source>
</evidence>
<reference evidence="7" key="1">
    <citation type="submission" date="2021-06" db="EMBL/GenBank/DDBJ databases">
        <authorList>
            <person name="Kallberg Y."/>
            <person name="Tangrot J."/>
            <person name="Rosling A."/>
        </authorList>
    </citation>
    <scope>NUCLEOTIDE SEQUENCE</scope>
    <source>
        <strain evidence="7">IA702</strain>
    </source>
</reference>
<evidence type="ECO:0000313" key="7">
    <source>
        <dbReference type="EMBL" id="CAG8626566.1"/>
    </source>
</evidence>
<proteinExistence type="inferred from homology"/>
<feature type="compositionally biased region" description="Low complexity" evidence="6">
    <location>
        <begin position="38"/>
        <end position="47"/>
    </location>
</feature>
<comment type="similarity">
    <text evidence="5">Belongs to the TAF10 family.</text>
</comment>
<dbReference type="AlphaFoldDB" id="A0A9N9D579"/>
<gene>
    <name evidence="7" type="ORF">POCULU_LOCUS8676</name>
</gene>
<dbReference type="InterPro" id="IPR003923">
    <property type="entry name" value="TAF10"/>
</dbReference>
<keyword evidence="2" id="KW-0805">Transcription regulation</keyword>
<protein>
    <submittedName>
        <fullName evidence="7">9207_t:CDS:1</fullName>
    </submittedName>
</protein>
<sequence length="102" mass="11274">MDIDKNADMPDTSSLASKGKVKEDVSLTANASVKNPETATPASTTTPKPIVHLTKREEEFMRKDKNLAEFLPMLDDLEPLIPDSVTDYYLARSGFAADDIRM</sequence>
<keyword evidence="8" id="KW-1185">Reference proteome</keyword>
<dbReference type="OrthoDB" id="154356at2759"/>
<dbReference type="GO" id="GO:0000124">
    <property type="term" value="C:SAGA complex"/>
    <property type="evidence" value="ECO:0007669"/>
    <property type="project" value="TreeGrafter"/>
</dbReference>
<dbReference type="EMBL" id="CAJVPJ010002658">
    <property type="protein sequence ID" value="CAG8626566.1"/>
    <property type="molecule type" value="Genomic_DNA"/>
</dbReference>
<dbReference type="PANTHER" id="PTHR21242">
    <property type="entry name" value="TRANSCRIPTION INITIATION FACTOR TFIID SUBUNIT 10"/>
    <property type="match status" value="1"/>
</dbReference>
<dbReference type="GO" id="GO:0005669">
    <property type="term" value="C:transcription factor TFIID complex"/>
    <property type="evidence" value="ECO:0007669"/>
    <property type="project" value="TreeGrafter"/>
</dbReference>
<dbReference type="GO" id="GO:0006367">
    <property type="term" value="P:transcription initiation at RNA polymerase II promoter"/>
    <property type="evidence" value="ECO:0007669"/>
    <property type="project" value="TreeGrafter"/>
</dbReference>
<dbReference type="PANTHER" id="PTHR21242:SF0">
    <property type="entry name" value="TRANSCRIPTION INITIATION FACTOR TFIID SUBUNIT 10"/>
    <property type="match status" value="1"/>
</dbReference>
<evidence type="ECO:0000256" key="1">
    <source>
        <dbReference type="ARBA" id="ARBA00004123"/>
    </source>
</evidence>
<dbReference type="GO" id="GO:0016251">
    <property type="term" value="F:RNA polymerase II general transcription initiation factor activity"/>
    <property type="evidence" value="ECO:0007669"/>
    <property type="project" value="TreeGrafter"/>
</dbReference>
<comment type="subcellular location">
    <subcellularLocation>
        <location evidence="1">Nucleus</location>
    </subcellularLocation>
</comment>
<accession>A0A9N9D579</accession>
<keyword evidence="4" id="KW-0539">Nucleus</keyword>
<dbReference type="Proteomes" id="UP000789572">
    <property type="component" value="Unassembled WGS sequence"/>
</dbReference>
<evidence type="ECO:0000256" key="4">
    <source>
        <dbReference type="ARBA" id="ARBA00023242"/>
    </source>
</evidence>
<comment type="caution">
    <text evidence="7">The sequence shown here is derived from an EMBL/GenBank/DDBJ whole genome shotgun (WGS) entry which is preliminary data.</text>
</comment>
<dbReference type="GO" id="GO:1990841">
    <property type="term" value="F:promoter-specific chromatin binding"/>
    <property type="evidence" value="ECO:0007669"/>
    <property type="project" value="TreeGrafter"/>
</dbReference>
<dbReference type="Pfam" id="PF03540">
    <property type="entry name" value="TAF10"/>
    <property type="match status" value="1"/>
</dbReference>
<name>A0A9N9D579_9GLOM</name>
<feature type="region of interest" description="Disordered" evidence="6">
    <location>
        <begin position="1"/>
        <end position="47"/>
    </location>
</feature>
<organism evidence="7 8">
    <name type="scientific">Paraglomus occultum</name>
    <dbReference type="NCBI Taxonomy" id="144539"/>
    <lineage>
        <taxon>Eukaryota</taxon>
        <taxon>Fungi</taxon>
        <taxon>Fungi incertae sedis</taxon>
        <taxon>Mucoromycota</taxon>
        <taxon>Glomeromycotina</taxon>
        <taxon>Glomeromycetes</taxon>
        <taxon>Paraglomerales</taxon>
        <taxon>Paraglomeraceae</taxon>
        <taxon>Paraglomus</taxon>
    </lineage>
</organism>
<evidence type="ECO:0000256" key="5">
    <source>
        <dbReference type="ARBA" id="ARBA00025730"/>
    </source>
</evidence>
<feature type="compositionally biased region" description="Polar residues" evidence="6">
    <location>
        <begin position="27"/>
        <end position="37"/>
    </location>
</feature>
<evidence type="ECO:0000256" key="6">
    <source>
        <dbReference type="SAM" id="MobiDB-lite"/>
    </source>
</evidence>
<evidence type="ECO:0000256" key="2">
    <source>
        <dbReference type="ARBA" id="ARBA00023015"/>
    </source>
</evidence>
<evidence type="ECO:0000256" key="3">
    <source>
        <dbReference type="ARBA" id="ARBA00023163"/>
    </source>
</evidence>
<keyword evidence="3" id="KW-0804">Transcription</keyword>